<feature type="region of interest" description="Disordered" evidence="9">
    <location>
        <begin position="372"/>
        <end position="401"/>
    </location>
</feature>
<evidence type="ECO:0000256" key="9">
    <source>
        <dbReference type="SAM" id="MobiDB-lite"/>
    </source>
</evidence>
<dbReference type="InterPro" id="IPR024461">
    <property type="entry name" value="CCDC90-like"/>
</dbReference>
<dbReference type="AlphaFoldDB" id="A0A0L6UCB5"/>
<keyword evidence="5 8" id="KW-0175">Coiled coil</keyword>
<reference evidence="10 11" key="1">
    <citation type="submission" date="2015-08" db="EMBL/GenBank/DDBJ databases">
        <title>Next Generation Sequencing and Analysis of the Genome of Puccinia sorghi L Schw, the Causal Agent of Maize Common Rust.</title>
        <authorList>
            <person name="Rochi L."/>
            <person name="Burguener G."/>
            <person name="Darino M."/>
            <person name="Turjanski A."/>
            <person name="Kreff E."/>
            <person name="Dieguez M.J."/>
            <person name="Sacco F."/>
        </authorList>
    </citation>
    <scope>NUCLEOTIDE SEQUENCE [LARGE SCALE GENOMIC DNA]</scope>
    <source>
        <strain evidence="10 11">RO10H11247</strain>
    </source>
</reference>
<keyword evidence="7" id="KW-0472">Membrane</keyword>
<dbReference type="PANTHER" id="PTHR14360">
    <property type="entry name" value="PROTEIN FMP32, MITOCHONDRIAL"/>
    <property type="match status" value="1"/>
</dbReference>
<feature type="coiled-coil region" evidence="8">
    <location>
        <begin position="273"/>
        <end position="326"/>
    </location>
</feature>
<evidence type="ECO:0000256" key="5">
    <source>
        <dbReference type="ARBA" id="ARBA00023054"/>
    </source>
</evidence>
<dbReference type="PANTHER" id="PTHR14360:SF12">
    <property type="entry name" value="MOZ PROTEIN REPRESENTS A CHROMATIN-ASSOCIATED ACETYLTRANSFERASE"/>
    <property type="match status" value="1"/>
</dbReference>
<dbReference type="STRING" id="27349.A0A0L6UCB5"/>
<evidence type="ECO:0000256" key="6">
    <source>
        <dbReference type="ARBA" id="ARBA00023128"/>
    </source>
</evidence>
<dbReference type="Pfam" id="PF07798">
    <property type="entry name" value="CCDC90-like"/>
    <property type="match status" value="1"/>
</dbReference>
<evidence type="ECO:0000256" key="4">
    <source>
        <dbReference type="ARBA" id="ARBA00022989"/>
    </source>
</evidence>
<dbReference type="Proteomes" id="UP000037035">
    <property type="component" value="Unassembled WGS sequence"/>
</dbReference>
<evidence type="ECO:0000256" key="1">
    <source>
        <dbReference type="ARBA" id="ARBA00004173"/>
    </source>
</evidence>
<feature type="compositionally biased region" description="Pro residues" evidence="9">
    <location>
        <begin position="152"/>
        <end position="163"/>
    </location>
</feature>
<feature type="region of interest" description="Disordered" evidence="9">
    <location>
        <begin position="139"/>
        <end position="180"/>
    </location>
</feature>
<evidence type="ECO:0000256" key="2">
    <source>
        <dbReference type="ARBA" id="ARBA00004370"/>
    </source>
</evidence>
<protein>
    <submittedName>
        <fullName evidence="10">Uncharacterized protein</fullName>
    </submittedName>
</protein>
<feature type="region of interest" description="Disordered" evidence="9">
    <location>
        <begin position="1"/>
        <end position="39"/>
    </location>
</feature>
<feature type="compositionally biased region" description="Low complexity" evidence="9">
    <location>
        <begin position="372"/>
        <end position="400"/>
    </location>
</feature>
<dbReference type="GO" id="GO:0005739">
    <property type="term" value="C:mitochondrion"/>
    <property type="evidence" value="ECO:0007669"/>
    <property type="project" value="UniProtKB-SubCell"/>
</dbReference>
<feature type="region of interest" description="Disordered" evidence="9">
    <location>
        <begin position="425"/>
        <end position="463"/>
    </location>
</feature>
<feature type="compositionally biased region" description="Polar residues" evidence="9">
    <location>
        <begin position="94"/>
        <end position="113"/>
    </location>
</feature>
<evidence type="ECO:0000256" key="3">
    <source>
        <dbReference type="ARBA" id="ARBA00022692"/>
    </source>
</evidence>
<evidence type="ECO:0000313" key="11">
    <source>
        <dbReference type="Proteomes" id="UP000037035"/>
    </source>
</evidence>
<dbReference type="GO" id="GO:0016020">
    <property type="term" value="C:membrane"/>
    <property type="evidence" value="ECO:0007669"/>
    <property type="project" value="UniProtKB-SubCell"/>
</dbReference>
<dbReference type="VEuPathDB" id="FungiDB:VP01_746g1"/>
<feature type="compositionally biased region" description="Low complexity" evidence="9">
    <location>
        <begin position="440"/>
        <end position="456"/>
    </location>
</feature>
<name>A0A0L6UCB5_9BASI</name>
<sequence>MTYRGASGVNPGSSGERRSPSRIAHDSQQQTEEDMNKTHSARLLLRAIHPTDLRTSISNPIAAQTRCNSKTTNTIKSSSKASSSIIINSRSSTQLPPAQSSHTLPSQAASLSPSDLPILDKPKPSPELLVSSFEEPLVGLSPPLVQPDNNSPTPPPPKPPKPSPSSTSLTTPSSSSSKEFKVLPTHAFHTHRFVQQLERSNLGSECAKEILRFVESSLRSSEKRWLLTGPSGGIVSKSYAEGQAYLYNAALGELRTEVQVKARNDGIVLKSASNSVQREIDNLKQKLKEDISALKNELQLEFNHRKEEASEDQKKLELSIQELNSKFTILVSEVRTEIETRKWVTTRRCVVAIASLALCVVIFTALENPQSLSSSRETSSSHPPSSSSSSPRSLLSTTSHAGDAVVTDDQRKLLLKDQIMRSVEELGILPEREDTETEYNSSSSSSNPFFGSSSSSLNKRIGE</sequence>
<evidence type="ECO:0000256" key="8">
    <source>
        <dbReference type="SAM" id="Coils"/>
    </source>
</evidence>
<keyword evidence="3" id="KW-0812">Transmembrane</keyword>
<keyword evidence="11" id="KW-1185">Reference proteome</keyword>
<feature type="compositionally biased region" description="Basic and acidic residues" evidence="9">
    <location>
        <begin position="15"/>
        <end position="25"/>
    </location>
</feature>
<accession>A0A0L6UCB5</accession>
<gene>
    <name evidence="10" type="ORF">VP01_746g1</name>
</gene>
<comment type="caution">
    <text evidence="10">The sequence shown here is derived from an EMBL/GenBank/DDBJ whole genome shotgun (WGS) entry which is preliminary data.</text>
</comment>
<evidence type="ECO:0000313" key="10">
    <source>
        <dbReference type="EMBL" id="KNZ46209.1"/>
    </source>
</evidence>
<proteinExistence type="predicted"/>
<evidence type="ECO:0000256" key="7">
    <source>
        <dbReference type="ARBA" id="ARBA00023136"/>
    </source>
</evidence>
<keyword evidence="6" id="KW-0496">Mitochondrion</keyword>
<keyword evidence="4" id="KW-1133">Transmembrane helix</keyword>
<dbReference type="OrthoDB" id="1552at2759"/>
<dbReference type="EMBL" id="LAVV01012905">
    <property type="protein sequence ID" value="KNZ46209.1"/>
    <property type="molecule type" value="Genomic_DNA"/>
</dbReference>
<organism evidence="10 11">
    <name type="scientific">Puccinia sorghi</name>
    <dbReference type="NCBI Taxonomy" id="27349"/>
    <lineage>
        <taxon>Eukaryota</taxon>
        <taxon>Fungi</taxon>
        <taxon>Dikarya</taxon>
        <taxon>Basidiomycota</taxon>
        <taxon>Pucciniomycotina</taxon>
        <taxon>Pucciniomycetes</taxon>
        <taxon>Pucciniales</taxon>
        <taxon>Pucciniaceae</taxon>
        <taxon>Puccinia</taxon>
    </lineage>
</organism>
<feature type="region of interest" description="Disordered" evidence="9">
    <location>
        <begin position="92"/>
        <end position="127"/>
    </location>
</feature>
<feature type="compositionally biased region" description="Low complexity" evidence="9">
    <location>
        <begin position="164"/>
        <end position="177"/>
    </location>
</feature>
<comment type="subcellular location">
    <subcellularLocation>
        <location evidence="2">Membrane</location>
    </subcellularLocation>
    <subcellularLocation>
        <location evidence="1">Mitochondrion</location>
    </subcellularLocation>
</comment>